<dbReference type="SUPFAM" id="SSF56436">
    <property type="entry name" value="C-type lectin-like"/>
    <property type="match status" value="3"/>
</dbReference>
<name>A0A6A4V7S3_AMPAM</name>
<dbReference type="OrthoDB" id="6398938at2759"/>
<dbReference type="InterPro" id="IPR016186">
    <property type="entry name" value="C-type_lectin-like/link_sf"/>
</dbReference>
<dbReference type="GO" id="GO:0005615">
    <property type="term" value="C:extracellular space"/>
    <property type="evidence" value="ECO:0007669"/>
    <property type="project" value="TreeGrafter"/>
</dbReference>
<dbReference type="GO" id="GO:0030246">
    <property type="term" value="F:carbohydrate binding"/>
    <property type="evidence" value="ECO:0007669"/>
    <property type="project" value="UniProtKB-KW"/>
</dbReference>
<dbReference type="InterPro" id="IPR001304">
    <property type="entry name" value="C-type_lectin-like"/>
</dbReference>
<evidence type="ECO:0000313" key="4">
    <source>
        <dbReference type="Proteomes" id="UP000440578"/>
    </source>
</evidence>
<feature type="domain" description="C-type lectin" evidence="2">
    <location>
        <begin position="50"/>
        <end position="182"/>
    </location>
</feature>
<reference evidence="3 4" key="1">
    <citation type="submission" date="2019-07" db="EMBL/GenBank/DDBJ databases">
        <title>Draft genome assembly of a fouling barnacle, Amphibalanus amphitrite (Darwin, 1854): The first reference genome for Thecostraca.</title>
        <authorList>
            <person name="Kim W."/>
        </authorList>
    </citation>
    <scope>NUCLEOTIDE SEQUENCE [LARGE SCALE GENOMIC DNA]</scope>
    <source>
        <strain evidence="3">SNU_AA5</strain>
        <tissue evidence="3">Soma without cirri and trophi</tissue>
    </source>
</reference>
<dbReference type="InterPro" id="IPR051663">
    <property type="entry name" value="CLec_Tetranectin-domain"/>
</dbReference>
<dbReference type="EMBL" id="VIIS01001939">
    <property type="protein sequence ID" value="KAF0290636.1"/>
    <property type="molecule type" value="Genomic_DNA"/>
</dbReference>
<evidence type="ECO:0000256" key="1">
    <source>
        <dbReference type="ARBA" id="ARBA00022734"/>
    </source>
</evidence>
<dbReference type="PROSITE" id="PS50041">
    <property type="entry name" value="C_TYPE_LECTIN_2"/>
    <property type="match status" value="2"/>
</dbReference>
<comment type="caution">
    <text evidence="3">The sequence shown here is derived from an EMBL/GenBank/DDBJ whole genome shotgun (WGS) entry which is preliminary data.</text>
</comment>
<evidence type="ECO:0000313" key="3">
    <source>
        <dbReference type="EMBL" id="KAF0290636.1"/>
    </source>
</evidence>
<feature type="domain" description="C-type lectin" evidence="2">
    <location>
        <begin position="203"/>
        <end position="305"/>
    </location>
</feature>
<dbReference type="InterPro" id="IPR016187">
    <property type="entry name" value="CTDL_fold"/>
</dbReference>
<dbReference type="SMART" id="SM00034">
    <property type="entry name" value="CLECT"/>
    <property type="match status" value="2"/>
</dbReference>
<organism evidence="3 4">
    <name type="scientific">Amphibalanus amphitrite</name>
    <name type="common">Striped barnacle</name>
    <name type="synonym">Balanus amphitrite</name>
    <dbReference type="NCBI Taxonomy" id="1232801"/>
    <lineage>
        <taxon>Eukaryota</taxon>
        <taxon>Metazoa</taxon>
        <taxon>Ecdysozoa</taxon>
        <taxon>Arthropoda</taxon>
        <taxon>Crustacea</taxon>
        <taxon>Multicrustacea</taxon>
        <taxon>Cirripedia</taxon>
        <taxon>Thoracica</taxon>
        <taxon>Thoracicalcarea</taxon>
        <taxon>Balanomorpha</taxon>
        <taxon>Balanoidea</taxon>
        <taxon>Balanidae</taxon>
        <taxon>Amphibalaninae</taxon>
        <taxon>Amphibalanus</taxon>
    </lineage>
</organism>
<dbReference type="Proteomes" id="UP000440578">
    <property type="component" value="Unassembled WGS sequence"/>
</dbReference>
<dbReference type="AlphaFoldDB" id="A0A6A4V7S3"/>
<proteinExistence type="predicted"/>
<sequence length="498" mass="54933">MTGDPCGAWETVARRLAVGRRHHHGATQRYGIRACWPGEVSYRLGEDLFCYSLTPKLPFALALAACRNISGRLATIQSQEHNDVLYKMLNESAFIGAVARKHMVSHPLGDFGPGIIWSWMNGEAPVFTNVLQTETEGFFKQPDGGGFEGCMELMKHPVLEDDPGNGFWGDTDCRAPKPALCAPSSGSALFGFMWPMLLGNSGGDSFLTGVPSKMEETGVLAELAGRRRWVPSLSAGEVGLQWAGADRRNALFQWQWQADGSRVPPSAWAAGEPRDGPGADCAAYDPTRRGMVATDCQNKLEFICETAAHGCASGFHVSATGLECVRDDLKDCDGSEEYVDTPNRKACTAKLCPLGCPSGYHQLGHKCLLVNDTASWFKENSNGCRKQMMRVMIPKDPTENEFLRRQTQRTGRPLWMVYSKATGFSRWHQYVSYGLPGEPNEPTTLPRRPVKISLTCPIIWFDGEAMDVDCFGEFPVVCQRLMKWKDCAEAVEKLKATL</sequence>
<dbReference type="Gene3D" id="3.10.100.10">
    <property type="entry name" value="Mannose-Binding Protein A, subunit A"/>
    <property type="match status" value="3"/>
</dbReference>
<dbReference type="Pfam" id="PF00059">
    <property type="entry name" value="Lectin_C"/>
    <property type="match status" value="1"/>
</dbReference>
<evidence type="ECO:0000259" key="2">
    <source>
        <dbReference type="PROSITE" id="PS50041"/>
    </source>
</evidence>
<dbReference type="PANTHER" id="PTHR22799:SF6">
    <property type="entry name" value="C-TYPE LECTIN DOMAIN FAMILY 4 MEMBER M-LIKE"/>
    <property type="match status" value="1"/>
</dbReference>
<dbReference type="CDD" id="cd00037">
    <property type="entry name" value="CLECT"/>
    <property type="match status" value="2"/>
</dbReference>
<protein>
    <recommendedName>
        <fullName evidence="2">C-type lectin domain-containing protein</fullName>
    </recommendedName>
</protein>
<keyword evidence="4" id="KW-1185">Reference proteome</keyword>
<gene>
    <name evidence="3" type="ORF">FJT64_011186</name>
</gene>
<dbReference type="PANTHER" id="PTHR22799">
    <property type="entry name" value="TETRANECTIN-RELATED"/>
    <property type="match status" value="1"/>
</dbReference>
<keyword evidence="1" id="KW-0430">Lectin</keyword>
<accession>A0A6A4V7S3</accession>